<dbReference type="InterPro" id="IPR005119">
    <property type="entry name" value="LysR_subst-bd"/>
</dbReference>
<dbReference type="PANTHER" id="PTHR30537:SF3">
    <property type="entry name" value="TRANSCRIPTIONAL REGULATORY PROTEIN"/>
    <property type="match status" value="1"/>
</dbReference>
<keyword evidence="2" id="KW-0805">Transcription regulation</keyword>
<sequence length="302" mass="32776">MCKNNQAMTDWNDLKHVLETVRQGGLSGAARVLGVNHATVSRRIAALEDVMGARLFDRLPQGYAPTAAGLDAANAAEKMEAAQLDLSRTLAGRDRSLSGPLIITAPSLVIERVLAPILMAFSQTHPDIDMSLIASNTPLNLARREADIAFRIADEPTETLVGTRIGPQKACVYANKEMVAGLGNPSVTTLDWVRFAHWPGLPVEIRNAWPKRRVTVVVDDMVAAIGATRAGMGATRMPCFLGDSDPNLTRVPGIAPFDYPAIWVLTHPDVRDVPRIKAFMGFAAIHLRAMRPKFLGRIDEAT</sequence>
<dbReference type="OrthoDB" id="9798121at2"/>
<dbReference type="Proteomes" id="UP000244880">
    <property type="component" value="Unassembled WGS sequence"/>
</dbReference>
<dbReference type="InterPro" id="IPR000847">
    <property type="entry name" value="LysR_HTH_N"/>
</dbReference>
<organism evidence="6 7">
    <name type="scientific">Ascidiaceihabitans donghaensis</name>
    <dbReference type="NCBI Taxonomy" id="1510460"/>
    <lineage>
        <taxon>Bacteria</taxon>
        <taxon>Pseudomonadati</taxon>
        <taxon>Pseudomonadota</taxon>
        <taxon>Alphaproteobacteria</taxon>
        <taxon>Rhodobacterales</taxon>
        <taxon>Paracoccaceae</taxon>
        <taxon>Ascidiaceihabitans</taxon>
    </lineage>
</organism>
<evidence type="ECO:0000259" key="5">
    <source>
        <dbReference type="PROSITE" id="PS50931"/>
    </source>
</evidence>
<evidence type="ECO:0000313" key="6">
    <source>
        <dbReference type="EMBL" id="SPH19871.1"/>
    </source>
</evidence>
<protein>
    <submittedName>
        <fullName evidence="6">HTH-type transcriptional regulator TdfR</fullName>
    </submittedName>
</protein>
<dbReference type="GO" id="GO:0003700">
    <property type="term" value="F:DNA-binding transcription factor activity"/>
    <property type="evidence" value="ECO:0007669"/>
    <property type="project" value="InterPro"/>
</dbReference>
<dbReference type="EMBL" id="OMOR01000001">
    <property type="protein sequence ID" value="SPH19871.1"/>
    <property type="molecule type" value="Genomic_DNA"/>
</dbReference>
<proteinExistence type="inferred from homology"/>
<accession>A0A2R8B9Y7</accession>
<evidence type="ECO:0000256" key="4">
    <source>
        <dbReference type="ARBA" id="ARBA00023163"/>
    </source>
</evidence>
<dbReference type="InterPro" id="IPR036388">
    <property type="entry name" value="WH-like_DNA-bd_sf"/>
</dbReference>
<dbReference type="PANTHER" id="PTHR30537">
    <property type="entry name" value="HTH-TYPE TRANSCRIPTIONAL REGULATOR"/>
    <property type="match status" value="1"/>
</dbReference>
<dbReference type="InterPro" id="IPR036390">
    <property type="entry name" value="WH_DNA-bd_sf"/>
</dbReference>
<dbReference type="Gene3D" id="3.40.190.290">
    <property type="match status" value="1"/>
</dbReference>
<dbReference type="SUPFAM" id="SSF53850">
    <property type="entry name" value="Periplasmic binding protein-like II"/>
    <property type="match status" value="1"/>
</dbReference>
<dbReference type="GO" id="GO:0006351">
    <property type="term" value="P:DNA-templated transcription"/>
    <property type="evidence" value="ECO:0007669"/>
    <property type="project" value="TreeGrafter"/>
</dbReference>
<dbReference type="SUPFAM" id="SSF46785">
    <property type="entry name" value="Winged helix' DNA-binding domain"/>
    <property type="match status" value="1"/>
</dbReference>
<dbReference type="Gene3D" id="1.10.10.10">
    <property type="entry name" value="Winged helix-like DNA-binding domain superfamily/Winged helix DNA-binding domain"/>
    <property type="match status" value="1"/>
</dbReference>
<keyword evidence="3" id="KW-0238">DNA-binding</keyword>
<dbReference type="Pfam" id="PF03466">
    <property type="entry name" value="LysR_substrate"/>
    <property type="match status" value="1"/>
</dbReference>
<keyword evidence="7" id="KW-1185">Reference proteome</keyword>
<dbReference type="AlphaFoldDB" id="A0A2R8B9Y7"/>
<evidence type="ECO:0000256" key="3">
    <source>
        <dbReference type="ARBA" id="ARBA00023125"/>
    </source>
</evidence>
<name>A0A2R8B9Y7_9RHOB</name>
<dbReference type="Pfam" id="PF00126">
    <property type="entry name" value="HTH_1"/>
    <property type="match status" value="1"/>
</dbReference>
<evidence type="ECO:0000256" key="1">
    <source>
        <dbReference type="ARBA" id="ARBA00009437"/>
    </source>
</evidence>
<gene>
    <name evidence="6" type="primary">tfdR</name>
    <name evidence="6" type="ORF">ASD8599_00611</name>
</gene>
<dbReference type="PROSITE" id="PS50931">
    <property type="entry name" value="HTH_LYSR"/>
    <property type="match status" value="1"/>
</dbReference>
<keyword evidence="4" id="KW-0804">Transcription</keyword>
<feature type="domain" description="HTH lysR-type" evidence="5">
    <location>
        <begin position="9"/>
        <end position="66"/>
    </location>
</feature>
<comment type="similarity">
    <text evidence="1">Belongs to the LysR transcriptional regulatory family.</text>
</comment>
<reference evidence="6 7" key="1">
    <citation type="submission" date="2018-03" db="EMBL/GenBank/DDBJ databases">
        <authorList>
            <person name="Keele B.F."/>
        </authorList>
    </citation>
    <scope>NUCLEOTIDE SEQUENCE [LARGE SCALE GENOMIC DNA]</scope>
    <source>
        <strain evidence="6 7">CECT 8599</strain>
    </source>
</reference>
<dbReference type="InterPro" id="IPR058163">
    <property type="entry name" value="LysR-type_TF_proteobact-type"/>
</dbReference>
<evidence type="ECO:0000313" key="7">
    <source>
        <dbReference type="Proteomes" id="UP000244880"/>
    </source>
</evidence>
<evidence type="ECO:0000256" key="2">
    <source>
        <dbReference type="ARBA" id="ARBA00023015"/>
    </source>
</evidence>
<dbReference type="GO" id="GO:0043565">
    <property type="term" value="F:sequence-specific DNA binding"/>
    <property type="evidence" value="ECO:0007669"/>
    <property type="project" value="TreeGrafter"/>
</dbReference>